<name>A0ABV9KPV0_9BACT</name>
<accession>A0ABV9KPV0</accession>
<organism evidence="1 2">
    <name type="scientific">Dysgonomonas termitidis</name>
    <dbReference type="NCBI Taxonomy" id="1516126"/>
    <lineage>
        <taxon>Bacteria</taxon>
        <taxon>Pseudomonadati</taxon>
        <taxon>Bacteroidota</taxon>
        <taxon>Bacteroidia</taxon>
        <taxon>Bacteroidales</taxon>
        <taxon>Dysgonomonadaceae</taxon>
        <taxon>Dysgonomonas</taxon>
    </lineage>
</organism>
<dbReference type="RefSeq" id="WP_379993390.1">
    <property type="nucleotide sequence ID" value="NZ_JBHSGN010000005.1"/>
</dbReference>
<dbReference type="Proteomes" id="UP001596023">
    <property type="component" value="Unassembled WGS sequence"/>
</dbReference>
<evidence type="ECO:0000313" key="2">
    <source>
        <dbReference type="Proteomes" id="UP001596023"/>
    </source>
</evidence>
<sequence length="190" mass="21625">MEERIVTAQQAESFNTSVKGWGMNIRGGLKSNARTMLAHAEKRKYNKYPELEKSISLHTKKEHGITSSITFRFAFQGLFVHLGVGRGYVREGNSVKLGRKYAGDEIGALKGKGYTGREIKKMRHIYKDQSGANRIPVDWFDVTIRSGMGWLAEYAGDFWGQRAMDVILDQMDKGLHTYAKYIKVKTKKKK</sequence>
<dbReference type="EMBL" id="JBHSGN010000005">
    <property type="protein sequence ID" value="MFC4672210.1"/>
    <property type="molecule type" value="Genomic_DNA"/>
</dbReference>
<evidence type="ECO:0000313" key="1">
    <source>
        <dbReference type="EMBL" id="MFC4672210.1"/>
    </source>
</evidence>
<gene>
    <name evidence="1" type="ORF">ACFO6W_00735</name>
</gene>
<keyword evidence="2" id="KW-1185">Reference proteome</keyword>
<protein>
    <submittedName>
        <fullName evidence="1">Uncharacterized protein</fullName>
    </submittedName>
</protein>
<reference evidence="2" key="1">
    <citation type="journal article" date="2019" name="Int. J. Syst. Evol. Microbiol.">
        <title>The Global Catalogue of Microorganisms (GCM) 10K type strain sequencing project: providing services to taxonomists for standard genome sequencing and annotation.</title>
        <authorList>
            <consortium name="The Broad Institute Genomics Platform"/>
            <consortium name="The Broad Institute Genome Sequencing Center for Infectious Disease"/>
            <person name="Wu L."/>
            <person name="Ma J."/>
        </authorList>
    </citation>
    <scope>NUCLEOTIDE SEQUENCE [LARGE SCALE GENOMIC DNA]</scope>
    <source>
        <strain evidence="2">CCUG 66188</strain>
    </source>
</reference>
<comment type="caution">
    <text evidence="1">The sequence shown here is derived from an EMBL/GenBank/DDBJ whole genome shotgun (WGS) entry which is preliminary data.</text>
</comment>
<proteinExistence type="predicted"/>